<evidence type="ECO:0000256" key="2">
    <source>
        <dbReference type="ARBA" id="ARBA00022475"/>
    </source>
</evidence>
<dbReference type="RefSeq" id="WP_238316845.1">
    <property type="nucleotide sequence ID" value="NZ_BQKV01000038.1"/>
</dbReference>
<feature type="transmembrane region" description="Helical" evidence="7">
    <location>
        <begin position="812"/>
        <end position="834"/>
    </location>
</feature>
<feature type="transmembrane region" description="Helical" evidence="7">
    <location>
        <begin position="443"/>
        <end position="465"/>
    </location>
</feature>
<comment type="similarity">
    <text evidence="6">Belongs to the ABC-4 integral membrane protein family.</text>
</comment>
<feature type="domain" description="ABC3 transporter permease C-terminal" evidence="8">
    <location>
        <begin position="763"/>
        <end position="876"/>
    </location>
</feature>
<dbReference type="Pfam" id="PF02687">
    <property type="entry name" value="FtsX"/>
    <property type="match status" value="2"/>
</dbReference>
<evidence type="ECO:0000256" key="7">
    <source>
        <dbReference type="SAM" id="Phobius"/>
    </source>
</evidence>
<feature type="domain" description="ABC3 transporter permease C-terminal" evidence="8">
    <location>
        <begin position="281"/>
        <end position="389"/>
    </location>
</feature>
<keyword evidence="5 7" id="KW-0472">Membrane</keyword>
<evidence type="ECO:0000256" key="6">
    <source>
        <dbReference type="ARBA" id="ARBA00038076"/>
    </source>
</evidence>
<gene>
    <name evidence="9" type="ORF">JCM17207_12770</name>
</gene>
<feature type="transmembrane region" description="Helical" evidence="7">
    <location>
        <begin position="756"/>
        <end position="781"/>
    </location>
</feature>
<dbReference type="PANTHER" id="PTHR30572:SF4">
    <property type="entry name" value="ABC TRANSPORTER PERMEASE YTRF"/>
    <property type="match status" value="1"/>
</dbReference>
<evidence type="ECO:0000313" key="9">
    <source>
        <dbReference type="EMBL" id="GJN64652.1"/>
    </source>
</evidence>
<evidence type="ECO:0000256" key="5">
    <source>
        <dbReference type="ARBA" id="ARBA00023136"/>
    </source>
</evidence>
<feature type="transmembrane region" description="Helical" evidence="7">
    <location>
        <begin position="368"/>
        <end position="389"/>
    </location>
</feature>
<evidence type="ECO:0000313" key="10">
    <source>
        <dbReference type="Proteomes" id="UP001055185"/>
    </source>
</evidence>
<comment type="subcellular location">
    <subcellularLocation>
        <location evidence="1">Cell membrane</location>
        <topology evidence="1">Multi-pass membrane protein</topology>
    </subcellularLocation>
</comment>
<name>A0AA37MYK8_9FIRM</name>
<dbReference type="InterPro" id="IPR003838">
    <property type="entry name" value="ABC3_permease_C"/>
</dbReference>
<keyword evidence="10" id="KW-1185">Reference proteome</keyword>
<dbReference type="GO" id="GO:0005886">
    <property type="term" value="C:plasma membrane"/>
    <property type="evidence" value="ECO:0007669"/>
    <property type="project" value="UniProtKB-SubCell"/>
</dbReference>
<feature type="transmembrane region" description="Helical" evidence="7">
    <location>
        <begin position="275"/>
        <end position="298"/>
    </location>
</feature>
<dbReference type="GO" id="GO:0022857">
    <property type="term" value="F:transmembrane transporter activity"/>
    <property type="evidence" value="ECO:0007669"/>
    <property type="project" value="TreeGrafter"/>
</dbReference>
<keyword evidence="4 7" id="KW-1133">Transmembrane helix</keyword>
<dbReference type="AlphaFoldDB" id="A0AA37MYK8"/>
<comment type="caution">
    <text evidence="9">The sequence shown here is derived from an EMBL/GenBank/DDBJ whole genome shotgun (WGS) entry which is preliminary data.</text>
</comment>
<feature type="transmembrane region" description="Helical" evidence="7">
    <location>
        <begin position="330"/>
        <end position="356"/>
    </location>
</feature>
<feature type="transmembrane region" description="Helical" evidence="7">
    <location>
        <begin position="854"/>
        <end position="876"/>
    </location>
</feature>
<dbReference type="EMBL" id="BQKV01000038">
    <property type="protein sequence ID" value="GJN64652.1"/>
    <property type="molecule type" value="Genomic_DNA"/>
</dbReference>
<dbReference type="InterPro" id="IPR050250">
    <property type="entry name" value="Macrolide_Exporter_MacB"/>
</dbReference>
<proteinExistence type="inferred from homology"/>
<evidence type="ECO:0000259" key="8">
    <source>
        <dbReference type="Pfam" id="PF02687"/>
    </source>
</evidence>
<keyword evidence="2" id="KW-1003">Cell membrane</keyword>
<evidence type="ECO:0000256" key="1">
    <source>
        <dbReference type="ARBA" id="ARBA00004651"/>
    </source>
</evidence>
<dbReference type="Proteomes" id="UP001055185">
    <property type="component" value="Unassembled WGS sequence"/>
</dbReference>
<organism evidence="9 10">
    <name type="scientific">Faecalibacterium gallinarum</name>
    <dbReference type="NCBI Taxonomy" id="2903556"/>
    <lineage>
        <taxon>Bacteria</taxon>
        <taxon>Bacillati</taxon>
        <taxon>Bacillota</taxon>
        <taxon>Clostridia</taxon>
        <taxon>Eubacteriales</taxon>
        <taxon>Oscillospiraceae</taxon>
        <taxon>Faecalibacterium</taxon>
    </lineage>
</organism>
<evidence type="ECO:0000256" key="3">
    <source>
        <dbReference type="ARBA" id="ARBA00022692"/>
    </source>
</evidence>
<sequence>MNISNRGCIRRLSVRALLASRTRNVVAVLAIALTALLFTSLFTIALSINEGMQQNNFRQAGGFAHGSFKYLTEEEFDQLKEHPLIEAWGLRRFLGMPTGAPFHKSHVEVGYSDSSEAHWTYCDPVEGRLPAEGTQEAATDTHVLELLGITPALGAEFTLTFEVDGRETTQTFTLCGWWEYDEAVVANHVLIPESRVDAILAEVGVTPPGRDGMTGSWNLDVMLEHGARSISADLDEILADYGCQTQDPAAPGYIATGVNWGYTGAQLSDRLDPSVVLVIGVMLALILFTGYLIIYNVFQISVAGDIRFYGLLKTIGTTPRQIRRIIRIQALILSAAGIPAGLALGWLVGGVLTPFITAQLNDVTPTVSVSPVLFGASALFALGTVLISCRRPGRLAGRVSPVEAVRYTEGGAPRRRISRKGKGVSLFSMAWANLGRSRGKTAITVLSLCLAVVLLTLTVTFAAGFDMDKYTAHFTATDFILADAGKLQVGSVGFNRGMAVTEETIAAVNAQGGITESARVYGQTKGMNEFIPEERFIANNSQWYSEESLKWLMDHTQRSEAGLLADGVQLCGMEPFALDHLTVLEGDLEKLKEPGGNWIAAVYQEDDYGAPVWESNWAKLGDTVTIRYIEEFEYWDNATGEIIPIDQVGAAYEAGRSITSYAKTYRDVDYTVAALVTVPTALSYRYYGDDSFILNDQTFIRDSGTADVMYYAFDTTDEANAGMESFLKDYTENVNPQLDYESKATFAGEFASIRGMFLLLGGALSFIVGLVGVLNFANAILTGITARRRELAVLQSIGMTARQLRAMLALEGLLYTAGAVALALGLILISAPFLGPALNRMIWFFSYHFTLWPVGVVLPLFAVLGVGIPVLTSWAAQRTPVVERLRQE</sequence>
<protein>
    <submittedName>
        <fullName evidence="9">Efflux ABC transporter permease</fullName>
    </submittedName>
</protein>
<reference evidence="9" key="1">
    <citation type="journal article" date="2022" name="Int. J. Syst. Evol. Microbiol.">
        <title>Genome-based, phenotypic and chemotaxonomic classification of Faecalibacterium strains: proposal of three novel species Faecalibacterium duncaniae sp. nov., Faecalibacterium hattorii sp. nov. and Faecalibacterium gallinarum sp. nov. .</title>
        <authorList>
            <person name="Sakamoto M."/>
            <person name="Sakurai N."/>
            <person name="Tanno H."/>
            <person name="Iino T."/>
            <person name="Ohkuma M."/>
            <person name="Endo A."/>
        </authorList>
    </citation>
    <scope>NUCLEOTIDE SEQUENCE</scope>
    <source>
        <strain evidence="9">JCM 17207</strain>
    </source>
</reference>
<evidence type="ECO:0000256" key="4">
    <source>
        <dbReference type="ARBA" id="ARBA00022989"/>
    </source>
</evidence>
<keyword evidence="3 7" id="KW-0812">Transmembrane</keyword>
<feature type="transmembrane region" description="Helical" evidence="7">
    <location>
        <begin position="25"/>
        <end position="48"/>
    </location>
</feature>
<accession>A0AA37MYK8</accession>
<dbReference type="PANTHER" id="PTHR30572">
    <property type="entry name" value="MEMBRANE COMPONENT OF TRANSPORTER-RELATED"/>
    <property type="match status" value="1"/>
</dbReference>